<sequence>MKAHVVPYYNVPVSLMVCIIHTLWWYENVVKSVQKCENMGCVVWSKVGMTVEDTMHTGDGSAHCDVPTTLARNIYNGSVANDVSPPSSGLC</sequence>
<proteinExistence type="predicted"/>
<evidence type="ECO:0000256" key="1">
    <source>
        <dbReference type="SAM" id="Phobius"/>
    </source>
</evidence>
<organism evidence="2 3">
    <name type="scientific">Labeo rohita</name>
    <name type="common">Indian major carp</name>
    <name type="synonym">Cyprinus rohita</name>
    <dbReference type="NCBI Taxonomy" id="84645"/>
    <lineage>
        <taxon>Eukaryota</taxon>
        <taxon>Metazoa</taxon>
        <taxon>Chordata</taxon>
        <taxon>Craniata</taxon>
        <taxon>Vertebrata</taxon>
        <taxon>Euteleostomi</taxon>
        <taxon>Actinopterygii</taxon>
        <taxon>Neopterygii</taxon>
        <taxon>Teleostei</taxon>
        <taxon>Ostariophysi</taxon>
        <taxon>Cypriniformes</taxon>
        <taxon>Cyprinidae</taxon>
        <taxon>Labeoninae</taxon>
        <taxon>Labeonini</taxon>
        <taxon>Labeo</taxon>
    </lineage>
</organism>
<dbReference type="EMBL" id="QBIY01013221">
    <property type="protein sequence ID" value="RXN09936.1"/>
    <property type="molecule type" value="Genomic_DNA"/>
</dbReference>
<comment type="caution">
    <text evidence="2">The sequence shown here is derived from an EMBL/GenBank/DDBJ whole genome shotgun (WGS) entry which is preliminary data.</text>
</comment>
<protein>
    <submittedName>
        <fullName evidence="2">Uncharacterized protein</fullName>
    </submittedName>
</protein>
<name>A0A498LS69_LABRO</name>
<keyword evidence="3" id="KW-1185">Reference proteome</keyword>
<keyword evidence="1" id="KW-0472">Membrane</keyword>
<feature type="transmembrane region" description="Helical" evidence="1">
    <location>
        <begin position="6"/>
        <end position="26"/>
    </location>
</feature>
<dbReference type="AlphaFoldDB" id="A0A498LS69"/>
<reference evidence="2 3" key="1">
    <citation type="submission" date="2018-03" db="EMBL/GenBank/DDBJ databases">
        <title>Draft genome sequence of Rohu Carp (Labeo rohita).</title>
        <authorList>
            <person name="Das P."/>
            <person name="Kushwaha B."/>
            <person name="Joshi C.G."/>
            <person name="Kumar D."/>
            <person name="Nagpure N.S."/>
            <person name="Sahoo L."/>
            <person name="Das S.P."/>
            <person name="Bit A."/>
            <person name="Patnaik S."/>
            <person name="Meher P.K."/>
            <person name="Jayasankar P."/>
            <person name="Koringa P.G."/>
            <person name="Patel N.V."/>
            <person name="Hinsu A.T."/>
            <person name="Kumar R."/>
            <person name="Pandey M."/>
            <person name="Agarwal S."/>
            <person name="Srivastava S."/>
            <person name="Singh M."/>
            <person name="Iquebal M.A."/>
            <person name="Jaiswal S."/>
            <person name="Angadi U.B."/>
            <person name="Kumar N."/>
            <person name="Raza M."/>
            <person name="Shah T.M."/>
            <person name="Rai A."/>
            <person name="Jena J.K."/>
        </authorList>
    </citation>
    <scope>NUCLEOTIDE SEQUENCE [LARGE SCALE GENOMIC DNA]</scope>
    <source>
        <strain evidence="2">DASCIFA01</strain>
        <tissue evidence="2">Testis</tissue>
    </source>
</reference>
<evidence type="ECO:0000313" key="3">
    <source>
        <dbReference type="Proteomes" id="UP000290572"/>
    </source>
</evidence>
<keyword evidence="1" id="KW-0812">Transmembrane</keyword>
<evidence type="ECO:0000313" key="2">
    <source>
        <dbReference type="EMBL" id="RXN09936.1"/>
    </source>
</evidence>
<dbReference type="Proteomes" id="UP000290572">
    <property type="component" value="Unassembled WGS sequence"/>
</dbReference>
<gene>
    <name evidence="2" type="ORF">ROHU_031029</name>
</gene>
<accession>A0A498LS69</accession>
<keyword evidence="1" id="KW-1133">Transmembrane helix</keyword>